<feature type="transmembrane region" description="Helical" evidence="1">
    <location>
        <begin position="37"/>
        <end position="54"/>
    </location>
</feature>
<sequence>MKIIVVVLILGILVALGSAMLALIRHKGPSDRIVKALTVRVGLSVALFAMLMLAQKFGLIQPHGVY</sequence>
<dbReference type="OrthoDB" id="8687573at2"/>
<dbReference type="Proteomes" id="UP000317550">
    <property type="component" value="Chromosome"/>
</dbReference>
<organism evidence="2 3">
    <name type="scientific">Chitinimonas arctica</name>
    <dbReference type="NCBI Taxonomy" id="2594795"/>
    <lineage>
        <taxon>Bacteria</taxon>
        <taxon>Pseudomonadati</taxon>
        <taxon>Pseudomonadota</taxon>
        <taxon>Betaproteobacteria</taxon>
        <taxon>Neisseriales</taxon>
        <taxon>Chitinibacteraceae</taxon>
        <taxon>Chitinimonas</taxon>
    </lineage>
</organism>
<reference evidence="3" key="1">
    <citation type="submission" date="2019-07" db="EMBL/GenBank/DDBJ databases">
        <title>Chitinimonas sp. nov., isolated from Ny-Alesund, arctica soil.</title>
        <authorList>
            <person name="Xu Q."/>
            <person name="Peng F."/>
        </authorList>
    </citation>
    <scope>NUCLEOTIDE SEQUENCE [LARGE SCALE GENOMIC DNA]</scope>
    <source>
        <strain evidence="3">R3-44</strain>
    </source>
</reference>
<keyword evidence="1" id="KW-0472">Membrane</keyword>
<dbReference type="RefSeq" id="WP_144278878.1">
    <property type="nucleotide sequence ID" value="NZ_CP041730.1"/>
</dbReference>
<dbReference type="InterPro" id="IPR021313">
    <property type="entry name" value="DUF2909"/>
</dbReference>
<name>A0A516SH59_9NEIS</name>
<accession>A0A516SH59</accession>
<evidence type="ECO:0000313" key="3">
    <source>
        <dbReference type="Proteomes" id="UP000317550"/>
    </source>
</evidence>
<gene>
    <name evidence="2" type="ORF">FNU76_14595</name>
</gene>
<proteinExistence type="predicted"/>
<protein>
    <submittedName>
        <fullName evidence="2">Twin transmembrane helix small protein</fullName>
    </submittedName>
</protein>
<dbReference type="EMBL" id="CP041730">
    <property type="protein sequence ID" value="QDQ27485.1"/>
    <property type="molecule type" value="Genomic_DNA"/>
</dbReference>
<keyword evidence="3" id="KW-1185">Reference proteome</keyword>
<dbReference type="Pfam" id="PF11137">
    <property type="entry name" value="DUF2909"/>
    <property type="match status" value="1"/>
</dbReference>
<dbReference type="NCBIfam" id="NF033233">
    <property type="entry name" value="twin_helix"/>
    <property type="match status" value="1"/>
</dbReference>
<evidence type="ECO:0000313" key="2">
    <source>
        <dbReference type="EMBL" id="QDQ27485.1"/>
    </source>
</evidence>
<dbReference type="AlphaFoldDB" id="A0A516SH59"/>
<evidence type="ECO:0000256" key="1">
    <source>
        <dbReference type="SAM" id="Phobius"/>
    </source>
</evidence>
<keyword evidence="1 2" id="KW-0812">Transmembrane</keyword>
<dbReference type="KEGG" id="cari:FNU76_14595"/>
<keyword evidence="1" id="KW-1133">Transmembrane helix</keyword>